<comment type="caution">
    <text evidence="2">The sequence shown here is derived from an EMBL/GenBank/DDBJ whole genome shotgun (WGS) entry which is preliminary data.</text>
</comment>
<dbReference type="RefSeq" id="WP_157195604.1">
    <property type="nucleotide sequence ID" value="NZ_QJKF01000001.1"/>
</dbReference>
<proteinExistence type="predicted"/>
<dbReference type="EMBL" id="QJKF01000001">
    <property type="protein sequence ID" value="PXX71279.1"/>
    <property type="molecule type" value="Genomic_DNA"/>
</dbReference>
<dbReference type="Proteomes" id="UP000247569">
    <property type="component" value="Unassembled WGS sequence"/>
</dbReference>
<dbReference type="AlphaFoldDB" id="A0A318KEP1"/>
<feature type="region of interest" description="Disordered" evidence="1">
    <location>
        <begin position="24"/>
        <end position="46"/>
    </location>
</feature>
<accession>A0A318KEP1</accession>
<reference evidence="2 3" key="1">
    <citation type="submission" date="2018-05" db="EMBL/GenBank/DDBJ databases">
        <title>Genomic Encyclopedia of Type Strains, Phase IV (KMG-IV): sequencing the most valuable type-strain genomes for metagenomic binning, comparative biology and taxonomic classification.</title>
        <authorList>
            <person name="Goeker M."/>
        </authorList>
    </citation>
    <scope>NUCLEOTIDE SEQUENCE [LARGE SCALE GENOMIC DNA]</scope>
    <source>
        <strain evidence="2 3">DSM 44704</strain>
    </source>
</reference>
<sequence>MEILVIIVIVLLVAGVVLYRKMSGKRGDDTDLSTGNPSANKGDDQI</sequence>
<gene>
    <name evidence="2" type="ORF">DFR70_101701</name>
</gene>
<organism evidence="2 3">
    <name type="scientific">Nocardia tenerifensis</name>
    <dbReference type="NCBI Taxonomy" id="228006"/>
    <lineage>
        <taxon>Bacteria</taxon>
        <taxon>Bacillati</taxon>
        <taxon>Actinomycetota</taxon>
        <taxon>Actinomycetes</taxon>
        <taxon>Mycobacteriales</taxon>
        <taxon>Nocardiaceae</taxon>
        <taxon>Nocardia</taxon>
    </lineage>
</organism>
<evidence type="ECO:0000313" key="2">
    <source>
        <dbReference type="EMBL" id="PXX71279.1"/>
    </source>
</evidence>
<name>A0A318KEP1_9NOCA</name>
<keyword evidence="3" id="KW-1185">Reference proteome</keyword>
<protein>
    <submittedName>
        <fullName evidence="2">Uncharacterized protein</fullName>
    </submittedName>
</protein>
<evidence type="ECO:0000313" key="3">
    <source>
        <dbReference type="Proteomes" id="UP000247569"/>
    </source>
</evidence>
<evidence type="ECO:0000256" key="1">
    <source>
        <dbReference type="SAM" id="MobiDB-lite"/>
    </source>
</evidence>